<dbReference type="EMBL" id="SDMR01000005">
    <property type="protein sequence ID" value="TBT95306.1"/>
    <property type="molecule type" value="Genomic_DNA"/>
</dbReference>
<dbReference type="Proteomes" id="UP000291933">
    <property type="component" value="Unassembled WGS sequence"/>
</dbReference>
<organism evidence="1 2">
    <name type="scientific">Propioniciclava tarda</name>
    <dbReference type="NCBI Taxonomy" id="433330"/>
    <lineage>
        <taxon>Bacteria</taxon>
        <taxon>Bacillati</taxon>
        <taxon>Actinomycetota</taxon>
        <taxon>Actinomycetes</taxon>
        <taxon>Propionibacteriales</taxon>
        <taxon>Propionibacteriaceae</taxon>
        <taxon>Propioniciclava</taxon>
    </lineage>
</organism>
<reference evidence="1 2" key="1">
    <citation type="submission" date="2019-01" db="EMBL/GenBank/DDBJ databases">
        <title>Lactibacter flavus gen. nov., sp. nov., a novel bacterium of the family Propionibacteriaceae isolated from raw milk and dairy products.</title>
        <authorList>
            <person name="Huptas C."/>
            <person name="Wenning M."/>
            <person name="Breitenwieser F."/>
            <person name="Doll E."/>
            <person name="Von Neubeck M."/>
            <person name="Busse H.-J."/>
            <person name="Scherer S."/>
        </authorList>
    </citation>
    <scope>NUCLEOTIDE SEQUENCE [LARGE SCALE GENOMIC DNA]</scope>
    <source>
        <strain evidence="1 2">DSM 22130</strain>
    </source>
</reference>
<evidence type="ECO:0000313" key="1">
    <source>
        <dbReference type="EMBL" id="TBT95306.1"/>
    </source>
</evidence>
<comment type="caution">
    <text evidence="1">The sequence shown here is derived from an EMBL/GenBank/DDBJ whole genome shotgun (WGS) entry which is preliminary data.</text>
</comment>
<accession>A0A4Q9KLB2</accession>
<dbReference type="RefSeq" id="WP_131171602.1">
    <property type="nucleotide sequence ID" value="NZ_FXTL01000008.1"/>
</dbReference>
<dbReference type="AlphaFoldDB" id="A0A4Q9KLB2"/>
<name>A0A4Q9KLB2_PROTD</name>
<proteinExistence type="predicted"/>
<sequence>MSAPATFEVKLIVETTDKADISYGCDVLDSNASTRTGWPRIDTVDGFDVVQLKVTVSPQAAPRRQGAVRDRGRG</sequence>
<evidence type="ECO:0000313" key="2">
    <source>
        <dbReference type="Proteomes" id="UP000291933"/>
    </source>
</evidence>
<gene>
    <name evidence="1" type="ORF">ET996_05710</name>
</gene>
<protein>
    <submittedName>
        <fullName evidence="1">Uncharacterized protein</fullName>
    </submittedName>
</protein>
<keyword evidence="2" id="KW-1185">Reference proteome</keyword>